<dbReference type="Proteomes" id="UP001597519">
    <property type="component" value="Unassembled WGS sequence"/>
</dbReference>
<keyword evidence="8" id="KW-0270">Exopolysaccharide synthesis</keyword>
<accession>A0ABW5WUH7</accession>
<dbReference type="PANTHER" id="PTHR32309">
    <property type="entry name" value="TYROSINE-PROTEIN KINASE"/>
    <property type="match status" value="1"/>
</dbReference>
<proteinExistence type="inferred from homology"/>
<evidence type="ECO:0000256" key="3">
    <source>
        <dbReference type="ARBA" id="ARBA00022475"/>
    </source>
</evidence>
<evidence type="ECO:0000313" key="11">
    <source>
        <dbReference type="EMBL" id="MFD2829927.1"/>
    </source>
</evidence>
<reference evidence="12" key="1">
    <citation type="journal article" date="2019" name="Int. J. Syst. Evol. Microbiol.">
        <title>The Global Catalogue of Microorganisms (GCM) 10K type strain sequencing project: providing services to taxonomists for standard genome sequencing and annotation.</title>
        <authorList>
            <consortium name="The Broad Institute Genomics Platform"/>
            <consortium name="The Broad Institute Genome Sequencing Center for Infectious Disease"/>
            <person name="Wu L."/>
            <person name="Ma J."/>
        </authorList>
    </citation>
    <scope>NUCLEOTIDE SEQUENCE [LARGE SCALE GENOMIC DNA]</scope>
    <source>
        <strain evidence="12">KCTC 33575</strain>
    </source>
</reference>
<evidence type="ECO:0000313" key="12">
    <source>
        <dbReference type="Proteomes" id="UP001597519"/>
    </source>
</evidence>
<evidence type="ECO:0000256" key="9">
    <source>
        <dbReference type="SAM" id="Phobius"/>
    </source>
</evidence>
<keyword evidence="3" id="KW-1003">Cell membrane</keyword>
<comment type="similarity">
    <text evidence="2">Belongs to the CpsC/CapA family.</text>
</comment>
<keyword evidence="4 9" id="KW-0812">Transmembrane</keyword>
<dbReference type="InterPro" id="IPR050445">
    <property type="entry name" value="Bact_polysacc_biosynth/exp"/>
</dbReference>
<organism evidence="11 12">
    <name type="scientific">Corticicoccus populi</name>
    <dbReference type="NCBI Taxonomy" id="1812821"/>
    <lineage>
        <taxon>Bacteria</taxon>
        <taxon>Bacillati</taxon>
        <taxon>Bacillota</taxon>
        <taxon>Bacilli</taxon>
        <taxon>Bacillales</taxon>
        <taxon>Staphylococcaceae</taxon>
        <taxon>Corticicoccus</taxon>
    </lineage>
</organism>
<gene>
    <name evidence="11" type="ORF">ACFSX4_05550</name>
</gene>
<evidence type="ECO:0000256" key="5">
    <source>
        <dbReference type="ARBA" id="ARBA00022903"/>
    </source>
</evidence>
<dbReference type="EMBL" id="JBHUOQ010000001">
    <property type="protein sequence ID" value="MFD2829927.1"/>
    <property type="molecule type" value="Genomic_DNA"/>
</dbReference>
<keyword evidence="12" id="KW-1185">Reference proteome</keyword>
<evidence type="ECO:0000256" key="7">
    <source>
        <dbReference type="ARBA" id="ARBA00023136"/>
    </source>
</evidence>
<keyword evidence="5" id="KW-0972">Capsule biogenesis/degradation</keyword>
<feature type="transmembrane region" description="Helical" evidence="9">
    <location>
        <begin position="20"/>
        <end position="40"/>
    </location>
</feature>
<protein>
    <submittedName>
        <fullName evidence="11">YveK family protein</fullName>
    </submittedName>
</protein>
<dbReference type="Pfam" id="PF02706">
    <property type="entry name" value="Wzz"/>
    <property type="match status" value="1"/>
</dbReference>
<keyword evidence="6 9" id="KW-1133">Transmembrane helix</keyword>
<dbReference type="PANTHER" id="PTHR32309:SF13">
    <property type="entry name" value="FERRIC ENTEROBACTIN TRANSPORT PROTEIN FEPE"/>
    <property type="match status" value="1"/>
</dbReference>
<comment type="subcellular location">
    <subcellularLocation>
        <location evidence="1">Cell membrane</location>
        <topology evidence="1">Multi-pass membrane protein</topology>
    </subcellularLocation>
</comment>
<evidence type="ECO:0000256" key="2">
    <source>
        <dbReference type="ARBA" id="ARBA00006683"/>
    </source>
</evidence>
<feature type="transmembrane region" description="Helical" evidence="9">
    <location>
        <begin position="173"/>
        <end position="193"/>
    </location>
</feature>
<evidence type="ECO:0000256" key="4">
    <source>
        <dbReference type="ARBA" id="ARBA00022692"/>
    </source>
</evidence>
<dbReference type="InterPro" id="IPR003856">
    <property type="entry name" value="LPS_length_determ_N"/>
</dbReference>
<sequence length="224" mass="24662">MVNNMSFEEIINILKRYSALILLMTAGFMLAAFLITFFLITPKYEANTQILISESETNTPINNQSIETSLQLINTYRDIILSPLVLDDVIEQMNLGITSDELAVQLTVSQADNSQVLNVTAVDDRPETAADISNEVSNVFHQKVLEIMNVDNVTIISPARLETDPAPIFPNTLLNVAAGGMAGGVIAVVIAFLRAVFDTKVRNEEDVRRHLDLPVLGSIAKFDK</sequence>
<feature type="domain" description="Polysaccharide chain length determinant N-terminal" evidence="10">
    <location>
        <begin position="4"/>
        <end position="92"/>
    </location>
</feature>
<comment type="caution">
    <text evidence="11">The sequence shown here is derived from an EMBL/GenBank/DDBJ whole genome shotgun (WGS) entry which is preliminary data.</text>
</comment>
<evidence type="ECO:0000259" key="10">
    <source>
        <dbReference type="Pfam" id="PF02706"/>
    </source>
</evidence>
<name>A0ABW5WUH7_9STAP</name>
<evidence type="ECO:0000256" key="8">
    <source>
        <dbReference type="ARBA" id="ARBA00023169"/>
    </source>
</evidence>
<evidence type="ECO:0000256" key="6">
    <source>
        <dbReference type="ARBA" id="ARBA00022989"/>
    </source>
</evidence>
<evidence type="ECO:0000256" key="1">
    <source>
        <dbReference type="ARBA" id="ARBA00004651"/>
    </source>
</evidence>
<dbReference type="RefSeq" id="WP_377772371.1">
    <property type="nucleotide sequence ID" value="NZ_JBHUOQ010000001.1"/>
</dbReference>
<keyword evidence="7 9" id="KW-0472">Membrane</keyword>